<dbReference type="InterPro" id="IPR030395">
    <property type="entry name" value="GP_PDE_dom"/>
</dbReference>
<dbReference type="GO" id="GO:0006629">
    <property type="term" value="P:lipid metabolic process"/>
    <property type="evidence" value="ECO:0007669"/>
    <property type="project" value="InterPro"/>
</dbReference>
<reference evidence="2 3" key="1">
    <citation type="submission" date="2020-08" db="EMBL/GenBank/DDBJ databases">
        <title>Genomic Encyclopedia of Archaeal and Bacterial Type Strains, Phase II (KMG-II): from individual species to whole genera.</title>
        <authorList>
            <person name="Goeker M."/>
        </authorList>
    </citation>
    <scope>NUCLEOTIDE SEQUENCE [LARGE SCALE GENOMIC DNA]</scope>
    <source>
        <strain evidence="2 3">DSM 23288</strain>
    </source>
</reference>
<dbReference type="Gene3D" id="3.20.20.190">
    <property type="entry name" value="Phosphatidylinositol (PI) phosphodiesterase"/>
    <property type="match status" value="2"/>
</dbReference>
<dbReference type="InterPro" id="IPR017946">
    <property type="entry name" value="PLC-like_Pdiesterase_TIM-brl"/>
</dbReference>
<comment type="caution">
    <text evidence="2">The sequence shown here is derived from an EMBL/GenBank/DDBJ whole genome shotgun (WGS) entry which is preliminary data.</text>
</comment>
<dbReference type="SUPFAM" id="SSF51695">
    <property type="entry name" value="PLC-like phosphodiesterases"/>
    <property type="match status" value="1"/>
</dbReference>
<sequence>MPAMTVKRIGHKGADLIAPGNTLASFDAALAAGVDMIEFDVLPDLGADGRPDVARGRLLLAHDYGDLRGGEPPLGLGDGLAHLAAQPFDGIELDVDLKLPGYELRVVDALRAHDLVERTLISSTHLESLARVRAYEPRLRLGWSVPRARRDYTTSALYKLPAFAVLQLMRSALPARAAAALRAGRCDALMVHWRLVTPRLVATIAAAGGECYVWTVDDAARIRALAAMGVTGVITNDPRLFA</sequence>
<gene>
    <name evidence="2" type="ORF">BDZ31_000760</name>
</gene>
<organism evidence="2 3">
    <name type="scientific">Conexibacter arvalis</name>
    <dbReference type="NCBI Taxonomy" id="912552"/>
    <lineage>
        <taxon>Bacteria</taxon>
        <taxon>Bacillati</taxon>
        <taxon>Actinomycetota</taxon>
        <taxon>Thermoleophilia</taxon>
        <taxon>Solirubrobacterales</taxon>
        <taxon>Conexibacteraceae</taxon>
        <taxon>Conexibacter</taxon>
    </lineage>
</organism>
<name>A0A840I8I0_9ACTN</name>
<dbReference type="PANTHER" id="PTHR46211">
    <property type="entry name" value="GLYCEROPHOSPHORYL DIESTER PHOSPHODIESTERASE"/>
    <property type="match status" value="1"/>
</dbReference>
<accession>A0A840I8I0</accession>
<keyword evidence="3" id="KW-1185">Reference proteome</keyword>
<evidence type="ECO:0000313" key="3">
    <source>
        <dbReference type="Proteomes" id="UP000585272"/>
    </source>
</evidence>
<dbReference type="AlphaFoldDB" id="A0A840I8I0"/>
<evidence type="ECO:0000259" key="1">
    <source>
        <dbReference type="Pfam" id="PF03009"/>
    </source>
</evidence>
<dbReference type="RefSeq" id="WP_183339152.1">
    <property type="nucleotide sequence ID" value="NZ_JACHNU010000001.1"/>
</dbReference>
<dbReference type="EMBL" id="JACHNU010000001">
    <property type="protein sequence ID" value="MBB4661187.1"/>
    <property type="molecule type" value="Genomic_DNA"/>
</dbReference>
<dbReference type="EC" id="3.1.4.46" evidence="2"/>
<dbReference type="GO" id="GO:0008889">
    <property type="term" value="F:glycerophosphodiester phosphodiesterase activity"/>
    <property type="evidence" value="ECO:0007669"/>
    <property type="project" value="UniProtKB-EC"/>
</dbReference>
<dbReference type="CDD" id="cd08556">
    <property type="entry name" value="GDPD"/>
    <property type="match status" value="1"/>
</dbReference>
<proteinExistence type="predicted"/>
<protein>
    <submittedName>
        <fullName evidence="2">Glycerophosphoryl diester phosphodiesterase</fullName>
        <ecNumber evidence="2">3.1.4.46</ecNumber>
    </submittedName>
</protein>
<dbReference type="Proteomes" id="UP000585272">
    <property type="component" value="Unassembled WGS sequence"/>
</dbReference>
<feature type="domain" description="GP-PDE" evidence="1">
    <location>
        <begin position="118"/>
        <end position="239"/>
    </location>
</feature>
<feature type="domain" description="GP-PDE" evidence="1">
    <location>
        <begin position="11"/>
        <end position="41"/>
    </location>
</feature>
<keyword evidence="2" id="KW-0378">Hydrolase</keyword>
<dbReference type="Pfam" id="PF03009">
    <property type="entry name" value="GDPD"/>
    <property type="match status" value="2"/>
</dbReference>
<dbReference type="PANTHER" id="PTHR46211:SF1">
    <property type="entry name" value="GLYCEROPHOSPHODIESTER PHOSPHODIESTERASE, CYTOPLASMIC"/>
    <property type="match status" value="1"/>
</dbReference>
<evidence type="ECO:0000313" key="2">
    <source>
        <dbReference type="EMBL" id="MBB4661187.1"/>
    </source>
</evidence>